<dbReference type="RefSeq" id="XP_037224201.1">
    <property type="nucleotide sequence ID" value="XM_037359106.1"/>
</dbReference>
<dbReference type="OrthoDB" id="2016913at2759"/>
<dbReference type="Gene3D" id="1.25.10.10">
    <property type="entry name" value="Leucine-rich Repeat Variant"/>
    <property type="match status" value="2"/>
</dbReference>
<organism evidence="7 8">
    <name type="scientific">Mycena indigotica</name>
    <dbReference type="NCBI Taxonomy" id="2126181"/>
    <lineage>
        <taxon>Eukaryota</taxon>
        <taxon>Fungi</taxon>
        <taxon>Dikarya</taxon>
        <taxon>Basidiomycota</taxon>
        <taxon>Agaricomycotina</taxon>
        <taxon>Agaricomycetes</taxon>
        <taxon>Agaricomycetidae</taxon>
        <taxon>Agaricales</taxon>
        <taxon>Marasmiineae</taxon>
        <taxon>Mycenaceae</taxon>
        <taxon>Mycena</taxon>
    </lineage>
</organism>
<keyword evidence="4" id="KW-0677">Repeat</keyword>
<keyword evidence="3" id="KW-0813">Transport</keyword>
<evidence type="ECO:0000256" key="4">
    <source>
        <dbReference type="ARBA" id="ARBA00022737"/>
    </source>
</evidence>
<comment type="subcellular location">
    <subcellularLocation>
        <location evidence="1">Nucleus</location>
    </subcellularLocation>
</comment>
<dbReference type="GO" id="GO:0005737">
    <property type="term" value="C:cytoplasm"/>
    <property type="evidence" value="ECO:0007669"/>
    <property type="project" value="TreeGrafter"/>
</dbReference>
<evidence type="ECO:0000313" key="7">
    <source>
        <dbReference type="EMBL" id="KAF7312093.1"/>
    </source>
</evidence>
<dbReference type="SUPFAM" id="SSF48371">
    <property type="entry name" value="ARM repeat"/>
    <property type="match status" value="1"/>
</dbReference>
<evidence type="ECO:0000256" key="5">
    <source>
        <dbReference type="ARBA" id="ARBA00023242"/>
    </source>
</evidence>
<proteinExistence type="inferred from homology"/>
<reference evidence="7" key="1">
    <citation type="submission" date="2020-05" db="EMBL/GenBank/DDBJ databases">
        <title>Mycena genomes resolve the evolution of fungal bioluminescence.</title>
        <authorList>
            <person name="Tsai I.J."/>
        </authorList>
    </citation>
    <scope>NUCLEOTIDE SEQUENCE</scope>
    <source>
        <strain evidence="7">171206Taipei</strain>
    </source>
</reference>
<dbReference type="GO" id="GO:0005634">
    <property type="term" value="C:nucleus"/>
    <property type="evidence" value="ECO:0007669"/>
    <property type="project" value="UniProtKB-SubCell"/>
</dbReference>
<protein>
    <recommendedName>
        <fullName evidence="6">Exportin-1/Importin-beta-like domain-containing protein</fullName>
    </recommendedName>
</protein>
<dbReference type="PANTHER" id="PTHR12363:SF33">
    <property type="entry name" value="IMPORTIN-13"/>
    <property type="match status" value="1"/>
</dbReference>
<dbReference type="GO" id="GO:0006606">
    <property type="term" value="P:protein import into nucleus"/>
    <property type="evidence" value="ECO:0007669"/>
    <property type="project" value="TreeGrafter"/>
</dbReference>
<dbReference type="Pfam" id="PF18806">
    <property type="entry name" value="Importin_rep_3"/>
    <property type="match status" value="1"/>
</dbReference>
<dbReference type="Pfam" id="PF08389">
    <property type="entry name" value="Xpo1"/>
    <property type="match status" value="1"/>
</dbReference>
<evidence type="ECO:0000256" key="2">
    <source>
        <dbReference type="ARBA" id="ARBA00007991"/>
    </source>
</evidence>
<comment type="similarity">
    <text evidence="2">Belongs to the importin beta family.</text>
</comment>
<sequence>MDANSAIVLSDADIGNAISLIQAAYDPNATDTAAIESLQNSLMQMQRTRPAWGLIVPLLSHQDPNVQFFGAHTAHVKISRGELESLTTEERDGLRETLLALVAIPGRKAFVQKKLYGTVTALAIRLVPGHPSGWENWIEATVRAMVNGGLGNAEIHKFLTGASEDVYNANLLPQTKLEVQESLRVATPLVLQSIVTVVNSAHQQEPSGLQAALECLSAWYMARFIQPAGLLPLVPTLIALLDFPSAPSAEVLCDILIRPPESWSPAVLIEPMLLWVARIASPWYQASPQPGNPPWYPTAPASPNFAFLRDYQKVFDALGEAAVDWVAAHLVDYTLCEGLTTAGPSSGQPTGPSRASLAQLIIRVMLALTACDEGGTTLPEWTDHPEEIDLDDEFASESNNAGSTLSFWYMLQESLWDVPPANTYIFSAFSSGTSTPPPNDDPEAVRGQGGVGGTPFTPGLNRIGSYSFGSAASSAQANDTGPDPSTQARGAHAEAAYVALVHILRRKCVWRRSWLTNEGLSRSEKEHKDRQSRFSHFRREVGDTLVNAFYILRTDLLDFFAVDSMGRIERGEAWEEIEATLDCLDNVNEAVDLEVAACEIGTKAPIVSLFTRLFGGELWGRLPTSCVLSSAYSNRSLPEQAQERAAINRLRITALKLIDTYASYFTHRPSTELGGPLDYILGALWDQDPQVGAAASIALRGLCDANRHALAERIDSFAAVHSRMDSIPEQFRQKVLQGIASVIQALAPMDEIAPLEAMVTPVVRKLKSALDAAVTHPEAARAVSIQHFEIIAAIAKGLTHVTDSLGSDNSDQSEIMVLRTAREDPRMQAARDGIFECITRTAQLWSDDAEVGIMLSDLFKGITALPDDITLLSLPPAPLLGIVCQAATRKLTALNPPPLLLSDKSGPTIEAEECVQSSLRTLVSAGLGVFAAPGGIIEPDIVQEFFTCMDRVAQDFTTAFCALPDGAFDALIQFAINVLSMQERYSLVASCSFLGTLIHRTALFAVLSPDLLKQLQAHIIRVHGRLIMRAVLSGFAGAAPRSAVNNMLELLSAIVTRWDEQAVAEAYAATDFKPQGGARAWAAEIVFADDFYPSRAGPEAKQRLVKTLMR</sequence>
<dbReference type="InterPro" id="IPR016024">
    <property type="entry name" value="ARM-type_fold"/>
</dbReference>
<evidence type="ECO:0000256" key="3">
    <source>
        <dbReference type="ARBA" id="ARBA00022448"/>
    </source>
</evidence>
<dbReference type="Proteomes" id="UP000636479">
    <property type="component" value="Unassembled WGS sequence"/>
</dbReference>
<name>A0A8H6WEQ2_9AGAR</name>
<dbReference type="PANTHER" id="PTHR12363">
    <property type="entry name" value="TRANSPORTIN 3 AND IMPORTIN 13"/>
    <property type="match status" value="1"/>
</dbReference>
<dbReference type="InterPro" id="IPR051345">
    <property type="entry name" value="Importin_beta-like_NTR"/>
</dbReference>
<gene>
    <name evidence="7" type="ORF">MIND_00221600</name>
</gene>
<dbReference type="InterPro" id="IPR011989">
    <property type="entry name" value="ARM-like"/>
</dbReference>
<dbReference type="GeneID" id="59341622"/>
<accession>A0A8H6WEQ2</accession>
<dbReference type="EMBL" id="JACAZF010000002">
    <property type="protein sequence ID" value="KAF7312093.1"/>
    <property type="molecule type" value="Genomic_DNA"/>
</dbReference>
<keyword evidence="8" id="KW-1185">Reference proteome</keyword>
<evidence type="ECO:0000313" key="8">
    <source>
        <dbReference type="Proteomes" id="UP000636479"/>
    </source>
</evidence>
<comment type="caution">
    <text evidence="7">The sequence shown here is derived from an EMBL/GenBank/DDBJ whole genome shotgun (WGS) entry which is preliminary data.</text>
</comment>
<keyword evidence="5" id="KW-0539">Nucleus</keyword>
<dbReference type="InterPro" id="IPR040520">
    <property type="entry name" value="Importin_rep_3"/>
</dbReference>
<dbReference type="InterPro" id="IPR013598">
    <property type="entry name" value="Exportin-1/Importin-b-like"/>
</dbReference>
<evidence type="ECO:0000259" key="6">
    <source>
        <dbReference type="Pfam" id="PF08389"/>
    </source>
</evidence>
<evidence type="ECO:0000256" key="1">
    <source>
        <dbReference type="ARBA" id="ARBA00004123"/>
    </source>
</evidence>
<feature type="domain" description="Exportin-1/Importin-beta-like" evidence="6">
    <location>
        <begin position="109"/>
        <end position="220"/>
    </location>
</feature>
<dbReference type="AlphaFoldDB" id="A0A8H6WEQ2"/>